<reference evidence="1 2" key="2">
    <citation type="journal article" date="1986" name="Med. Microbiol. Immunol.">
        <title>Insect iridescent virus type 6 induced toxic degenerative hepatitis in mice.</title>
        <authorList>
            <person name="Lorbacher de Ruiz H."/>
            <person name="Gelderblom H."/>
            <person name="Hofmann W."/>
            <person name="Darai G."/>
        </authorList>
    </citation>
    <scope>NUCLEOTIDE SEQUENCE [LARGE SCALE GENOMIC DNA]</scope>
</reference>
<sequence>MWQLLGCISCWRSWRCFCSCRVSELGSKHFCYIRINSLPTRKMQGRRSCYTIV</sequence>
<evidence type="ECO:0000313" key="1">
    <source>
        <dbReference type="EMBL" id="AAK82224.1"/>
    </source>
</evidence>
<organismHost>
    <name type="scientific">Gryllus bimaculatus</name>
    <name type="common">Two-spotted cricket</name>
    <dbReference type="NCBI Taxonomy" id="6999"/>
</organismHost>
<dbReference type="KEGG" id="vg:1733349"/>
<organismHost>
    <name type="scientific">Chilo suppressalis</name>
    <name type="common">Asiatic rice borer moth</name>
    <dbReference type="NCBI Taxonomy" id="168631"/>
</organismHost>
<evidence type="ECO:0000313" key="2">
    <source>
        <dbReference type="Proteomes" id="UP000001359"/>
    </source>
</evidence>
<dbReference type="RefSeq" id="NP_149827.1">
    <property type="nucleotide sequence ID" value="NC_003038.1"/>
</dbReference>
<keyword evidence="2" id="KW-1185">Reference proteome</keyword>
<dbReference type="GeneID" id="1733349"/>
<protein>
    <submittedName>
        <fullName evidence="1">364L</fullName>
    </submittedName>
</protein>
<reference evidence="1 2" key="14">
    <citation type="journal article" date="1999" name="Virus Genes">
        <title>Identification of a gene cluster within the genome of Chilo iridescent virus encoding enzymes involved in viral DNA replication and processing.</title>
        <authorList>
            <person name="Muller K."/>
            <person name="Tidona C.A."/>
            <person name="Darai G."/>
        </authorList>
    </citation>
    <scope>NUCLEOTIDE SEQUENCE [LARGE SCALE GENOMIC DNA]</scope>
</reference>
<reference evidence="1 2" key="15">
    <citation type="journal article" date="2001" name="Virology">
        <title>Analysis of the first complete DNA sequence of an invertebrate iridovirus: coding strategy of the genome of Chilo iridescent virus.</title>
        <authorList>
            <person name="Jakob N.J."/>
            <person name="Muller K."/>
            <person name="Bahr U."/>
            <person name="Darai G."/>
        </authorList>
    </citation>
    <scope>NUCLEOTIDE SEQUENCE [LARGE SCALE GENOMIC DNA]</scope>
</reference>
<reference evidence="1 2" key="4">
    <citation type="journal article" date="1988" name="Virology">
        <title>Identification and characterization of the repetitive DNA element in the genome of insect iridescent virus type 6.</title>
        <authorList>
            <person name="Fischer M."/>
            <person name="Schnitzler P."/>
            <person name="Delius H."/>
            <person name="Darai G."/>
        </authorList>
    </citation>
    <scope>NUCLEOTIDE SEQUENCE [LARGE SCALE GENOMIC DNA]</scope>
</reference>
<accession>Q91FG0</accession>
<reference evidence="1 2" key="13">
    <citation type="journal article" date="1998" name="Virus Genes">
        <title>Identification of a thymidylate synthase gene within the genome of Chilo iridescent virus.</title>
        <authorList>
            <person name="Muller K."/>
            <person name="Tidona C.A."/>
            <person name="Bahr U."/>
            <person name="Darai G."/>
        </authorList>
    </citation>
    <scope>NUCLEOTIDE SEQUENCE [LARGE SCALE GENOMIC DNA]</scope>
</reference>
<organismHost>
    <name type="scientific">Gryllus campestris</name>
    <dbReference type="NCBI Taxonomy" id="58607"/>
</organismHost>
<dbReference type="Proteomes" id="UP000001359">
    <property type="component" value="Segment"/>
</dbReference>
<reference evidence="1 2" key="9">
    <citation type="journal article" date="1994" name="J. Gen. Virol.">
        <title>Insect iridescent virus type 6 encodes a polypeptide related to the largest subunit of eukaryotic RNA polymerase II.</title>
        <authorList>
            <person name="Schnitzler P."/>
            <person name="Sonntag K.C."/>
            <person name="Muller M."/>
            <person name="Janssen W."/>
            <person name="Bugert J.J."/>
            <person name="Koonin E.V."/>
            <person name="Darai G."/>
        </authorList>
    </citation>
    <scope>NUCLEOTIDE SEQUENCE [LARGE SCALE GENOMIC DNA]</scope>
</reference>
<dbReference type="EMBL" id="AF303741">
    <property type="protein sequence ID" value="AAK82224.1"/>
    <property type="molecule type" value="Genomic_DNA"/>
</dbReference>
<reference evidence="1 2" key="6">
    <citation type="journal article" date="1992" name="Virus Genes">
        <title>Characterization of the third origin of DNA replication of the genome of insect iridescent virus type 6.</title>
        <authorList>
            <person name="Sonntag K.C."/>
            <person name="Darai G."/>
        </authorList>
    </citation>
    <scope>NUCLEOTIDE SEQUENCE [LARGE SCALE GENOMIC DNA]</scope>
</reference>
<reference evidence="1 2" key="3">
    <citation type="journal article" date="1987" name="Virology">
        <title>Molecular cloning and physical mapping of the genome of insect iridescent virus type 6: further evidence for circular permutation of the viral genome.</title>
        <authorList>
            <person name="Schnitzler P."/>
            <person name="Soltau J.B."/>
            <person name="Fischer M."/>
            <person name="Reisner H."/>
            <person name="Scholz J."/>
            <person name="Delius H."/>
            <person name="Darai G."/>
        </authorList>
    </citation>
    <scope>NUCLEOTIDE SEQUENCE [LARGE SCALE GENOMIC DNA]</scope>
</reference>
<reference evidence="1 2" key="11">
    <citation type="journal article" date="1994" name="Virus Genes">
        <title>Chilo iridescent virus encodes a putative helicase belonging to a distinct family within the "DEAD/H" superfamily: implications for the evolution of large DNA viruses.</title>
        <authorList>
            <person name="Sonntag K.C."/>
            <person name="Schnitzler P."/>
            <person name="Koonin E.V."/>
            <person name="Darai G."/>
        </authorList>
    </citation>
    <scope>NUCLEOTIDE SEQUENCE [LARGE SCALE GENOMIC DNA]</scope>
</reference>
<reference evidence="1 2" key="8">
    <citation type="journal article" date="1994" name="Intervirology">
        <title>Identification of the primary structure and the coding capacity of the genome of insect iridescent virus type 6 between the genome coordinates 0.310 and 0.347 (7990 bp).</title>
        <authorList>
            <person name="Sonntag K.C."/>
            <person name="Schnitzler P."/>
            <person name="Janssen W."/>
            <person name="Darai G."/>
        </authorList>
    </citation>
    <scope>NUCLEOTIDE SEQUENCE [LARGE SCALE GENOMIC DNA]</scope>
</reference>
<reference evidence="1 2" key="5">
    <citation type="journal article" date="1992" name="Virus Genes">
        <title>Identification and mapping of origins of DNA replication within the DNA sequences of the genome of insect iridescent virus type 6.</title>
        <authorList>
            <person name="Handermann M."/>
            <person name="Schnitzler P."/>
            <person name="Rosen-Wolff A."/>
            <person name="Raab K."/>
            <person name="Sonntag K.C."/>
            <person name="Darai G."/>
        </authorList>
    </citation>
    <scope>NUCLEOTIDE SEQUENCE [LARGE SCALE GENOMIC DNA]</scope>
</reference>
<name>Q91FG0_IIV6</name>
<reference evidence="1 2" key="10">
    <citation type="journal article" date="1994" name="Nucleic Acids Res.">
        <title>Identification of genes encoding zinc finger proteins, non-histone chromosomal HMG protein homologue, and a putative GTP phosphohydrolase in the genome of Chilo iridescent virus.</title>
        <authorList>
            <person name="Schnitzler P."/>
            <person name="Hug M."/>
            <person name="Handermann M."/>
            <person name="Janssen W."/>
            <person name="Koonin E.V."/>
            <person name="Delius H."/>
            <person name="Darai C."/>
        </authorList>
    </citation>
    <scope>NUCLEOTIDE SEQUENCE [LARGE SCALE GENOMIC DNA]</scope>
</reference>
<proteinExistence type="predicted"/>
<organismHost>
    <name type="scientific">Acheta domesticus</name>
    <name type="common">House cricket</name>
    <dbReference type="NCBI Taxonomy" id="6997"/>
</organismHost>
<organism evidence="1 2">
    <name type="scientific">Invertebrate iridescent virus 6</name>
    <name type="common">IIV-6</name>
    <name type="synonym">Chilo iridescent virus</name>
    <dbReference type="NCBI Taxonomy" id="176652"/>
    <lineage>
        <taxon>Viruses</taxon>
        <taxon>Varidnaviria</taxon>
        <taxon>Bamfordvirae</taxon>
        <taxon>Nucleocytoviricota</taxon>
        <taxon>Megaviricetes</taxon>
        <taxon>Pimascovirales</taxon>
        <taxon>Pimascovirales incertae sedis</taxon>
        <taxon>Iridoviridae</taxon>
        <taxon>Betairidovirinae</taxon>
        <taxon>Iridovirus</taxon>
        <taxon>Iridovirus chilo1</taxon>
    </lineage>
</organism>
<organismHost>
    <name type="scientific">Spodoptera frugiperda</name>
    <name type="common">Fall armyworm</name>
    <dbReference type="NCBI Taxonomy" id="7108"/>
</organismHost>
<reference evidence="1 2" key="12">
    <citation type="journal article" date="1997" name="Virus Genes">
        <title>The DNA sequence of Chilo iridescent virus between the genome coordinates 0.101 and 0.391; similarities in coding strategy between insect and vertebrate iridoviruses.</title>
        <authorList>
            <person name="Bahr U."/>
            <person name="Tidona C.A."/>
            <person name="Darai G."/>
        </authorList>
    </citation>
    <scope>NUCLEOTIDE SEQUENCE [LARGE SCALE GENOMIC DNA]</scope>
</reference>
<reference evidence="1 2" key="7">
    <citation type="journal article" date="1993" name="J. Gen. Virol.">
        <title>Identification of the gene encoding the major capsid protein of insect iridescent virus type 6 by polymerase chain reaction.</title>
        <authorList>
            <person name="Stohwasser R."/>
            <person name="Raab K."/>
            <person name="Schnitzler P."/>
            <person name="Janssen W."/>
            <person name="Darai G."/>
        </authorList>
    </citation>
    <scope>NUCLEOTIDE SEQUENCE [LARGE SCALE GENOMIC DNA]</scope>
</reference>
<reference evidence="1 2" key="1">
    <citation type="journal article" date="1984" name="J. Virol.">
        <title>DNA analysis of insect iridescent virus 6: evidence for circular permutation and terminal redundancy.</title>
        <authorList>
            <person name="Delius H."/>
            <person name="Darai G."/>
            <person name="Fluegel R.M."/>
        </authorList>
    </citation>
    <scope>NUCLEOTIDE SEQUENCE [LARGE SCALE GENOMIC DNA]</scope>
</reference>